<proteinExistence type="inferred from homology"/>
<dbReference type="PANTHER" id="PTHR12472">
    <property type="entry name" value="RAB3-GAP REGULATORY DOMAIN"/>
    <property type="match status" value="1"/>
</dbReference>
<dbReference type="PANTHER" id="PTHR12472:SF0">
    <property type="entry name" value="RAB3 GTPASE-ACTIVATING PROTEIN NON-CATALYTIC SUBUNIT"/>
    <property type="match status" value="1"/>
</dbReference>
<comment type="subcellular location">
    <subcellularLocation>
        <location evidence="1">Cytoplasm</location>
    </subcellularLocation>
</comment>
<protein>
    <submittedName>
        <fullName evidence="7">Rab3-GAP regulatory subunit, N-terminal,Rab3GAP regulatory subunit, C-terminal</fullName>
    </submittedName>
</protein>
<dbReference type="OrthoDB" id="2019917at2759"/>
<dbReference type="GO" id="GO:0005737">
    <property type="term" value="C:cytoplasm"/>
    <property type="evidence" value="ECO:0007669"/>
    <property type="project" value="UniProtKB-SubCell"/>
</dbReference>
<feature type="domain" description="Rab3-GAP regulatory subunit N-terminal" evidence="5">
    <location>
        <begin position="37"/>
        <end position="433"/>
    </location>
</feature>
<sequence>MAVQLKGFAKGIDQSTIKTFLFGSDEIQVDIFNDTINCVSPGGEIIIFGYNNKIITFTQKWSPDPTNGICQMFRTVWNKVTEVDNEQITSIICLPIAVINTKLSTHSTPDWFCIGIGFSSGYVKFYTEDGDLLLSQLFHNSAVIKLRCQTHQPAKINPPTIEQPEEIVILYNTVICTITGSTFLNFLKICKYDSSTIPTKCTNTSPFNHKKWAFDSQKKINDAAVGARYDITSFQHVVATNICRSISGDKQNCLPQMTQIIAAGQKPYLAFHYTIGRQAQPTLGNITKAVTDKLKSTFTQSILPGWLSNNLFSNETTDKLETPEQLGCRFSLNDVECEALKIELSPQLSIGVISDNLDRAILFEVNNGGIIRTWEGYKDVQFGWIVVNENKSSSSKQALFLVMYIPNREALEIWTMQNYEQISVSKVSKHGRLFYTNFGLLGILSTSRTNIYNANYRCYFVDDTGIIQEIIIPYHCIESGPNSQLSQDMYEFKTFKSSCKRENVNDKELCVEVVKLVNNIRTDKVRQLLFDYITTSKHLSQNVIIQFLKSLQMILKEKNQSDPENNTNLLKRVDCHLKLIMFFIFVFNFQEKHLFQSSSSSTEDKIQELCKTLRLSDQDMDKIISLLPVEQNKKKTVVMFCDDVRLMNLVELLSYFDTAGDTVSLKMNKNIDELCKRIFEPIMNAANDIGEFNSAWVASGIKLSDMVYLAVQYWVSKPLTLTVVTEMLNFHKIIDTMCNSSEEKFDWKKIQEQFSNSSNTFACLTGTIICKTIASTRKTVKVNNEWECVSGEDYQWNLIIERLEQLCHLNATLKYCSEEPIGTLYCIQYEYSSITLTDLLKFGRGGVSTIISKWLASMGFDPSLIIDEYLININNTITTNHSNLSKSIMGIQEGVTVNTEIAIEARVLSMQEKEILDVLKRLKFWFPYSLDCNTLLSNICWEYSSIWQTCVSDFRPLNAALNVAEKIPCPHTRQSICYLIWSTHLVHIFLSAVRLIDGVGKVPKEKLCIQDVGMPDQYIIKFLGLCEQFFEIIIMASLSTDEAELAEIKHDLFWENWKTNNQQTPTLVQIALNKQNPDQKTLLLIHQFIRAFHILGKLSIHINKPINSLFDCNMHEIDFFNLNQSTFNQEEPRTKIKKSRSEFLANSIIAAIDLIQKDCEDGQFQFEGKDCIFWTNKIFQLAIDWQLHLDDLRIHQVVTLYAKGHDWLAEEVVPVVNNKHSLVKHLLNVVKHRLKFEICMTHLDFHNKIVHFSPEIITWLNEPVTMNVEKSLLTQTLELVQTIITLLPENDNQHTFVTNLMDCLVSLIDSQ</sequence>
<dbReference type="InterPro" id="IPR029257">
    <property type="entry name" value="RAB3GAP2_C"/>
</dbReference>
<evidence type="ECO:0000259" key="5">
    <source>
        <dbReference type="Pfam" id="PF14655"/>
    </source>
</evidence>
<dbReference type="InterPro" id="IPR032839">
    <property type="entry name" value="RAB3GAP_N"/>
</dbReference>
<dbReference type="EMBL" id="CABPRJ010000959">
    <property type="protein sequence ID" value="VVC32805.1"/>
    <property type="molecule type" value="Genomic_DNA"/>
</dbReference>
<dbReference type="Pfam" id="PF14656">
    <property type="entry name" value="RAB3GAP2_C"/>
    <property type="match status" value="1"/>
</dbReference>
<feature type="domain" description="Rab3GAP regulatory subunit C-terminal" evidence="6">
    <location>
        <begin position="705"/>
        <end position="1288"/>
    </location>
</feature>
<evidence type="ECO:0000256" key="3">
    <source>
        <dbReference type="ARBA" id="ARBA00022468"/>
    </source>
</evidence>
<comment type="similarity">
    <text evidence="2">Belongs to the Rab3-GAP regulatory subunit family.</text>
</comment>
<evidence type="ECO:0000313" key="8">
    <source>
        <dbReference type="Proteomes" id="UP000325440"/>
    </source>
</evidence>
<gene>
    <name evidence="7" type="ORF">CINCED_3A023795</name>
</gene>
<evidence type="ECO:0000256" key="1">
    <source>
        <dbReference type="ARBA" id="ARBA00004496"/>
    </source>
</evidence>
<dbReference type="Proteomes" id="UP000325440">
    <property type="component" value="Unassembled WGS sequence"/>
</dbReference>
<evidence type="ECO:0000256" key="2">
    <source>
        <dbReference type="ARBA" id="ARBA00008153"/>
    </source>
</evidence>
<reference evidence="7 8" key="1">
    <citation type="submission" date="2019-08" db="EMBL/GenBank/DDBJ databases">
        <authorList>
            <person name="Alioto T."/>
            <person name="Alioto T."/>
            <person name="Gomez Garrido J."/>
        </authorList>
    </citation>
    <scope>NUCLEOTIDE SEQUENCE [LARGE SCALE GENOMIC DNA]</scope>
</reference>
<evidence type="ECO:0000256" key="4">
    <source>
        <dbReference type="ARBA" id="ARBA00022490"/>
    </source>
</evidence>
<accession>A0A5E4MMT0</accession>
<keyword evidence="3" id="KW-0343">GTPase activation</keyword>
<dbReference type="InterPro" id="IPR026059">
    <property type="entry name" value="Rab3GAP2"/>
</dbReference>
<evidence type="ECO:0000313" key="7">
    <source>
        <dbReference type="EMBL" id="VVC32805.1"/>
    </source>
</evidence>
<evidence type="ECO:0000259" key="6">
    <source>
        <dbReference type="Pfam" id="PF14656"/>
    </source>
</evidence>
<keyword evidence="8" id="KW-1185">Reference proteome</keyword>
<organism evidence="7 8">
    <name type="scientific">Cinara cedri</name>
    <dbReference type="NCBI Taxonomy" id="506608"/>
    <lineage>
        <taxon>Eukaryota</taxon>
        <taxon>Metazoa</taxon>
        <taxon>Ecdysozoa</taxon>
        <taxon>Arthropoda</taxon>
        <taxon>Hexapoda</taxon>
        <taxon>Insecta</taxon>
        <taxon>Pterygota</taxon>
        <taxon>Neoptera</taxon>
        <taxon>Paraneoptera</taxon>
        <taxon>Hemiptera</taxon>
        <taxon>Sternorrhyncha</taxon>
        <taxon>Aphidomorpha</taxon>
        <taxon>Aphidoidea</taxon>
        <taxon>Aphididae</taxon>
        <taxon>Lachninae</taxon>
        <taxon>Cinara</taxon>
    </lineage>
</organism>
<name>A0A5E4MMT0_9HEMI</name>
<dbReference type="GO" id="GO:0005096">
    <property type="term" value="F:GTPase activator activity"/>
    <property type="evidence" value="ECO:0007669"/>
    <property type="project" value="UniProtKB-KW"/>
</dbReference>
<dbReference type="Pfam" id="PF14655">
    <property type="entry name" value="RAB3GAP2_N"/>
    <property type="match status" value="1"/>
</dbReference>
<keyword evidence="4" id="KW-0963">Cytoplasm</keyword>